<evidence type="ECO:0000313" key="3">
    <source>
        <dbReference type="EMBL" id="MXV60811.1"/>
    </source>
</evidence>
<dbReference type="AlphaFoldDB" id="A0A6B0VGA7"/>
<feature type="transmembrane region" description="Helical" evidence="2">
    <location>
        <begin position="21"/>
        <end position="39"/>
    </location>
</feature>
<proteinExistence type="predicted"/>
<dbReference type="Pfam" id="PF23957">
    <property type="entry name" value="DUF7286"/>
    <property type="match status" value="2"/>
</dbReference>
<accession>A0A6B0VGA7</accession>
<reference evidence="3 4" key="1">
    <citation type="submission" date="2020-01" db="EMBL/GenBank/DDBJ databases">
        <title>Natronorubrum sp. JWXQ-INN 674 isolated from Inner Mongolia Autonomous Region of China.</title>
        <authorList>
            <person name="Xue Q."/>
        </authorList>
    </citation>
    <scope>NUCLEOTIDE SEQUENCE [LARGE SCALE GENOMIC DNA]</scope>
    <source>
        <strain evidence="3 4">JWXQ-INN-674</strain>
    </source>
</reference>
<dbReference type="EMBL" id="WUYX01000008">
    <property type="protein sequence ID" value="MXV60811.1"/>
    <property type="molecule type" value="Genomic_DNA"/>
</dbReference>
<organism evidence="3 4">
    <name type="scientific">Natronorubrum halalkaliphilum</name>
    <dbReference type="NCBI Taxonomy" id="2691917"/>
    <lineage>
        <taxon>Archaea</taxon>
        <taxon>Methanobacteriati</taxon>
        <taxon>Methanobacteriota</taxon>
        <taxon>Stenosarchaea group</taxon>
        <taxon>Halobacteria</taxon>
        <taxon>Halobacteriales</taxon>
        <taxon>Natrialbaceae</taxon>
        <taxon>Natronorubrum</taxon>
    </lineage>
</organism>
<keyword evidence="2" id="KW-1133">Transmembrane helix</keyword>
<dbReference type="OrthoDB" id="124691at2157"/>
<name>A0A6B0VGA7_9EURY</name>
<dbReference type="InterPro" id="IPR055710">
    <property type="entry name" value="DUF7286"/>
</dbReference>
<keyword evidence="2" id="KW-0812">Transmembrane</keyword>
<feature type="region of interest" description="Disordered" evidence="1">
    <location>
        <begin position="410"/>
        <end position="430"/>
    </location>
</feature>
<keyword evidence="2" id="KW-0472">Membrane</keyword>
<evidence type="ECO:0000313" key="4">
    <source>
        <dbReference type="Proteomes" id="UP000434101"/>
    </source>
</evidence>
<gene>
    <name evidence="3" type="ORF">GS429_01735</name>
</gene>
<dbReference type="Proteomes" id="UP000434101">
    <property type="component" value="Unassembled WGS sequence"/>
</dbReference>
<feature type="compositionally biased region" description="Acidic residues" evidence="1">
    <location>
        <begin position="410"/>
        <end position="427"/>
    </location>
</feature>
<sequence>MRGERPGTISLAADDRARIPFAVIGVLLLMSSVMIAATLQTRGEPEIDRGTDRAIDRGEAYATSEIRQATVRATDEVVRSPVTSVDSDLEGVLEGDTAFEDQTRLTILAEATRALDGREQTVGQGRTVAVSMPEVDDWTDNDDLESALDSVTLEENDGIMDVTIRDVEFAVRDGDGDLETAVTRNVTVSVGTTMMELHDRVEEYETHLNKGMLESIEDREGYGYDLAKRMWPLTWGKAYYDRLLGDPADRAFENVTPNEHTEVMANDARLTAQQEVFGTQDDYGNRVMAGPFVCMAYDLSESALDLNYDFDDIAAQLHPDENVSSVDDLCADGVVSPDGELPDMPTIEEIISGLLGNIDKSGTIQGHPFADMAMYEMEAGLGQDTLEAEMREGLNETERFSEEYLEDYYDDDENERTDDTTIEDENDAISGVQDSLNDLRNDAVFDYDQTRNAINDVYTVNTIVGSISNPPSSDGLTSHPIPRLPDEYDASNHTEHNRNEHTFNTEVDARIDKVTADNGNSNLDRSLVEVDIEIEMRYLTYRYWNDTTTNSSFDVWESADRHTNYTASFELDGEFAPNLETDPSDVEHVLDSGGSPDPYVAAPNNWEGAADEVTKEFFGSNFGSHSSFEDWLEDRSRNIESTSDFRSAINYDDSFDEDIPLSPRNQDQLHNHIVWGDLMKVHNETVAEIEPVEAEITEMLTADESPMREINESVEEMESEFVTEHDDFDNGPDIATMEARQTYFNTIYKYVHELASEHEKVTTGGENLINDLLGGLLDSVNDIISGPMDLLDEMLGSGEEMLQDEGGSEIDTSDVLNDVHVDVDGSPTYHSSQAAVNQTEVPAVRAAGAGPLEINDDIDFAPMGTGYNNKVGQPGFPLVPWPPLFYLQVDAWEIELEGEYARFEVEATSGDPSVTESTTYIREDKDVVLGTPDGHGLELGSTDPISYENSQSVLVVVPAPQFLPQGAPGVGDNQLGGDAPGQLCSPLWGETGPEFSKEHTTPVKEDCP</sequence>
<feature type="region of interest" description="Disordered" evidence="1">
    <location>
        <begin position="989"/>
        <end position="1008"/>
    </location>
</feature>
<evidence type="ECO:0000256" key="2">
    <source>
        <dbReference type="SAM" id="Phobius"/>
    </source>
</evidence>
<evidence type="ECO:0000256" key="1">
    <source>
        <dbReference type="SAM" id="MobiDB-lite"/>
    </source>
</evidence>
<comment type="caution">
    <text evidence="3">The sequence shown here is derived from an EMBL/GenBank/DDBJ whole genome shotgun (WGS) entry which is preliminary data.</text>
</comment>
<feature type="compositionally biased region" description="Basic and acidic residues" evidence="1">
    <location>
        <begin position="995"/>
        <end position="1008"/>
    </location>
</feature>
<keyword evidence="4" id="KW-1185">Reference proteome</keyword>
<protein>
    <submittedName>
        <fullName evidence="3">Uncharacterized protein</fullName>
    </submittedName>
</protein>